<protein>
    <submittedName>
        <fullName evidence="3">Putative endonuclease</fullName>
    </submittedName>
</protein>
<comment type="caution">
    <text evidence="3">The sequence shown here is derived from an EMBL/GenBank/DDBJ whole genome shotgun (WGS) entry which is preliminary data.</text>
</comment>
<name>A0A7W8FWN4_9FIRM</name>
<dbReference type="InterPro" id="IPR050190">
    <property type="entry name" value="UPF0213_domain"/>
</dbReference>
<dbReference type="PANTHER" id="PTHR34477">
    <property type="entry name" value="UPF0213 PROTEIN YHBQ"/>
    <property type="match status" value="1"/>
</dbReference>
<comment type="similarity">
    <text evidence="1">Belongs to the UPF0213 family.</text>
</comment>
<feature type="domain" description="GIY-YIG" evidence="2">
    <location>
        <begin position="1"/>
        <end position="75"/>
    </location>
</feature>
<dbReference type="PANTHER" id="PTHR34477:SF1">
    <property type="entry name" value="UPF0213 PROTEIN YHBQ"/>
    <property type="match status" value="1"/>
</dbReference>
<proteinExistence type="inferred from homology"/>
<dbReference type="RefSeq" id="WP_183327939.1">
    <property type="nucleotide sequence ID" value="NZ_JACHHK010000003.1"/>
</dbReference>
<dbReference type="SUPFAM" id="SSF82771">
    <property type="entry name" value="GIY-YIG endonuclease"/>
    <property type="match status" value="1"/>
</dbReference>
<keyword evidence="3" id="KW-0540">Nuclease</keyword>
<dbReference type="GO" id="GO:0004519">
    <property type="term" value="F:endonuclease activity"/>
    <property type="evidence" value="ECO:0007669"/>
    <property type="project" value="UniProtKB-KW"/>
</dbReference>
<gene>
    <name evidence="3" type="ORF">HNQ47_000880</name>
</gene>
<dbReference type="EMBL" id="JACHHK010000003">
    <property type="protein sequence ID" value="MBB5182860.1"/>
    <property type="molecule type" value="Genomic_DNA"/>
</dbReference>
<dbReference type="Gene3D" id="3.40.1440.10">
    <property type="entry name" value="GIY-YIG endonuclease"/>
    <property type="match status" value="1"/>
</dbReference>
<dbReference type="Proteomes" id="UP000539953">
    <property type="component" value="Unassembled WGS sequence"/>
</dbReference>
<dbReference type="InterPro" id="IPR035901">
    <property type="entry name" value="GIY-YIG_endonuc_sf"/>
</dbReference>
<organism evidence="3 4">
    <name type="scientific">Catenisphaera adipataccumulans</name>
    <dbReference type="NCBI Taxonomy" id="700500"/>
    <lineage>
        <taxon>Bacteria</taxon>
        <taxon>Bacillati</taxon>
        <taxon>Bacillota</taxon>
        <taxon>Erysipelotrichia</taxon>
        <taxon>Erysipelotrichales</taxon>
        <taxon>Erysipelotrichaceae</taxon>
        <taxon>Catenisphaera</taxon>
    </lineage>
</organism>
<keyword evidence="3" id="KW-0255">Endonuclease</keyword>
<keyword evidence="3" id="KW-0378">Hydrolase</keyword>
<dbReference type="CDD" id="cd10456">
    <property type="entry name" value="GIY-YIG_UPF0213"/>
    <property type="match status" value="1"/>
</dbReference>
<evidence type="ECO:0000313" key="4">
    <source>
        <dbReference type="Proteomes" id="UP000539953"/>
    </source>
</evidence>
<reference evidence="3 4" key="1">
    <citation type="submission" date="2020-08" db="EMBL/GenBank/DDBJ databases">
        <title>Genomic Encyclopedia of Type Strains, Phase IV (KMG-IV): sequencing the most valuable type-strain genomes for metagenomic binning, comparative biology and taxonomic classification.</title>
        <authorList>
            <person name="Goeker M."/>
        </authorList>
    </citation>
    <scope>NUCLEOTIDE SEQUENCE [LARGE SCALE GENOMIC DNA]</scope>
    <source>
        <strain evidence="3 4">DSM 25799</strain>
    </source>
</reference>
<sequence>MTYTYILHCADDTYYTGWTNDLAHRIQTHNDKKGAKYTRSRTPVELVYYECFETKSEAMQREYEIKQLSRREKEQLIAKQKECR</sequence>
<dbReference type="Pfam" id="PF01541">
    <property type="entry name" value="GIY-YIG"/>
    <property type="match status" value="1"/>
</dbReference>
<dbReference type="PROSITE" id="PS50164">
    <property type="entry name" value="GIY_YIG"/>
    <property type="match status" value="1"/>
</dbReference>
<accession>A0A7W8FWN4</accession>
<keyword evidence="4" id="KW-1185">Reference proteome</keyword>
<evidence type="ECO:0000313" key="3">
    <source>
        <dbReference type="EMBL" id="MBB5182860.1"/>
    </source>
</evidence>
<dbReference type="AlphaFoldDB" id="A0A7W8FWN4"/>
<dbReference type="InterPro" id="IPR000305">
    <property type="entry name" value="GIY-YIG_endonuc"/>
</dbReference>
<evidence type="ECO:0000259" key="2">
    <source>
        <dbReference type="PROSITE" id="PS50164"/>
    </source>
</evidence>
<evidence type="ECO:0000256" key="1">
    <source>
        <dbReference type="ARBA" id="ARBA00007435"/>
    </source>
</evidence>